<dbReference type="InterPro" id="IPR003109">
    <property type="entry name" value="GoLoco_motif"/>
</dbReference>
<sequence length="138" mass="15448">GAGSYQIPGFHSPNFSVCLQSDRMEDQRCPLPDLEDVTGSVPEDQEDFFSLIQRVQSRRMDEQRASLLTIHNEDDDDVEPSLSPLLLKTPSQLNATVLSCCCVAFLSVISHTLGCCRFMWVAMLGVLPCSYDFLRLQC</sequence>
<evidence type="ECO:0000256" key="2">
    <source>
        <dbReference type="ARBA" id="ARBA00004496"/>
    </source>
</evidence>
<dbReference type="Gene3D" id="1.25.40.10">
    <property type="entry name" value="Tetratricopeptide repeat domain"/>
    <property type="match status" value="1"/>
</dbReference>
<evidence type="ECO:0000256" key="5">
    <source>
        <dbReference type="ARBA" id="ARBA00022553"/>
    </source>
</evidence>
<dbReference type="GO" id="GO:0005092">
    <property type="term" value="F:GDP-dissociation inhibitor activity"/>
    <property type="evidence" value="ECO:0007669"/>
    <property type="project" value="TreeGrafter"/>
</dbReference>
<accession>A0A665TUZ7</accession>
<organism evidence="9 10">
    <name type="scientific">Echeneis naucrates</name>
    <name type="common">Live sharksucker</name>
    <dbReference type="NCBI Taxonomy" id="173247"/>
    <lineage>
        <taxon>Eukaryota</taxon>
        <taxon>Metazoa</taxon>
        <taxon>Chordata</taxon>
        <taxon>Craniata</taxon>
        <taxon>Vertebrata</taxon>
        <taxon>Euteleostomi</taxon>
        <taxon>Actinopterygii</taxon>
        <taxon>Neopterygii</taxon>
        <taxon>Teleostei</taxon>
        <taxon>Neoteleostei</taxon>
        <taxon>Acanthomorphata</taxon>
        <taxon>Carangaria</taxon>
        <taxon>Carangiformes</taxon>
        <taxon>Echeneidae</taxon>
        <taxon>Echeneis</taxon>
    </lineage>
</organism>
<dbReference type="PANTHER" id="PTHR45954">
    <property type="entry name" value="LD33695P"/>
    <property type="match status" value="1"/>
</dbReference>
<keyword evidence="7" id="KW-0802">TPR repeat</keyword>
<keyword evidence="5" id="KW-0597">Phosphoprotein</keyword>
<reference evidence="9" key="3">
    <citation type="submission" date="2025-09" db="UniProtKB">
        <authorList>
            <consortium name="Ensembl"/>
        </authorList>
    </citation>
    <scope>IDENTIFICATION</scope>
</reference>
<evidence type="ECO:0008006" key="11">
    <source>
        <dbReference type="Google" id="ProtNLM"/>
    </source>
</evidence>
<dbReference type="InterPro" id="IPR052386">
    <property type="entry name" value="GPSM"/>
</dbReference>
<proteinExistence type="predicted"/>
<evidence type="ECO:0000256" key="4">
    <source>
        <dbReference type="ARBA" id="ARBA00022490"/>
    </source>
</evidence>
<dbReference type="AlphaFoldDB" id="A0A665TUZ7"/>
<dbReference type="PANTHER" id="PTHR45954:SF1">
    <property type="entry name" value="LD33695P"/>
    <property type="match status" value="1"/>
</dbReference>
<keyword evidence="3" id="KW-1003">Cell membrane</keyword>
<dbReference type="PROSITE" id="PS50877">
    <property type="entry name" value="GOLOCO"/>
    <property type="match status" value="1"/>
</dbReference>
<keyword evidence="4" id="KW-0963">Cytoplasm</keyword>
<reference evidence="9" key="2">
    <citation type="submission" date="2025-08" db="UniProtKB">
        <authorList>
            <consortium name="Ensembl"/>
        </authorList>
    </citation>
    <scope>IDENTIFICATION</scope>
</reference>
<evidence type="ECO:0000313" key="9">
    <source>
        <dbReference type="Ensembl" id="ENSENLP00000010671.1"/>
    </source>
</evidence>
<evidence type="ECO:0000256" key="7">
    <source>
        <dbReference type="ARBA" id="ARBA00022803"/>
    </source>
</evidence>
<dbReference type="GO" id="GO:0000132">
    <property type="term" value="P:establishment of mitotic spindle orientation"/>
    <property type="evidence" value="ECO:0007669"/>
    <property type="project" value="TreeGrafter"/>
</dbReference>
<evidence type="ECO:0000256" key="8">
    <source>
        <dbReference type="ARBA" id="ARBA00023136"/>
    </source>
</evidence>
<reference evidence="9" key="1">
    <citation type="submission" date="2021-04" db="EMBL/GenBank/DDBJ databases">
        <authorList>
            <consortium name="Wellcome Sanger Institute Data Sharing"/>
        </authorList>
    </citation>
    <scope>NUCLEOTIDE SEQUENCE [LARGE SCALE GENOMIC DNA]</scope>
</reference>
<evidence type="ECO:0000256" key="1">
    <source>
        <dbReference type="ARBA" id="ARBA00004370"/>
    </source>
</evidence>
<dbReference type="GO" id="GO:0016020">
    <property type="term" value="C:membrane"/>
    <property type="evidence" value="ECO:0007669"/>
    <property type="project" value="UniProtKB-SubCell"/>
</dbReference>
<evidence type="ECO:0000256" key="3">
    <source>
        <dbReference type="ARBA" id="ARBA00022475"/>
    </source>
</evidence>
<comment type="subcellular location">
    <subcellularLocation>
        <location evidence="2">Cytoplasm</location>
    </subcellularLocation>
    <subcellularLocation>
        <location evidence="1">Membrane</location>
    </subcellularLocation>
</comment>
<dbReference type="InterPro" id="IPR011990">
    <property type="entry name" value="TPR-like_helical_dom_sf"/>
</dbReference>
<dbReference type="Ensembl" id="ENSENLT00000011158.1">
    <property type="protein sequence ID" value="ENSENLP00000010671.1"/>
    <property type="gene ID" value="ENSENLG00000005171.1"/>
</dbReference>
<keyword evidence="6" id="KW-0677">Repeat</keyword>
<dbReference type="Pfam" id="PF02188">
    <property type="entry name" value="GoLoco"/>
    <property type="match status" value="1"/>
</dbReference>
<name>A0A665TUZ7_ECHNA</name>
<dbReference type="GO" id="GO:0001965">
    <property type="term" value="F:G-protein alpha-subunit binding"/>
    <property type="evidence" value="ECO:0007669"/>
    <property type="project" value="TreeGrafter"/>
</dbReference>
<keyword evidence="8" id="KW-0472">Membrane</keyword>
<protein>
    <recommendedName>
        <fullName evidence="11">G protein signaling modulator 1a</fullName>
    </recommendedName>
</protein>
<keyword evidence="10" id="KW-1185">Reference proteome</keyword>
<dbReference type="GO" id="GO:0005938">
    <property type="term" value="C:cell cortex"/>
    <property type="evidence" value="ECO:0007669"/>
    <property type="project" value="TreeGrafter"/>
</dbReference>
<dbReference type="Proteomes" id="UP000472264">
    <property type="component" value="Chromosome 9"/>
</dbReference>
<evidence type="ECO:0000313" key="10">
    <source>
        <dbReference type="Proteomes" id="UP000472264"/>
    </source>
</evidence>
<dbReference type="SMART" id="SM00390">
    <property type="entry name" value="GoLoco"/>
    <property type="match status" value="2"/>
</dbReference>
<dbReference type="InParanoid" id="A0A665TUZ7"/>
<evidence type="ECO:0000256" key="6">
    <source>
        <dbReference type="ARBA" id="ARBA00022737"/>
    </source>
</evidence>